<dbReference type="EMBL" id="JAGGJQ010000013">
    <property type="protein sequence ID" value="MBP1841633.1"/>
    <property type="molecule type" value="Genomic_DNA"/>
</dbReference>
<keyword evidence="3 7" id="KW-0378">Hydrolase</keyword>
<protein>
    <submittedName>
        <fullName evidence="9">Repressor LexA</fullName>
        <ecNumber evidence="9">3.4.21.88</ecNumber>
    </submittedName>
</protein>
<dbReference type="SUPFAM" id="SSF51306">
    <property type="entry name" value="LexA/Signal peptidase"/>
    <property type="match status" value="1"/>
</dbReference>
<dbReference type="SMART" id="SM00530">
    <property type="entry name" value="HTH_XRE"/>
    <property type="match status" value="1"/>
</dbReference>
<evidence type="ECO:0000256" key="3">
    <source>
        <dbReference type="ARBA" id="ARBA00022801"/>
    </source>
</evidence>
<dbReference type="CDD" id="cd06529">
    <property type="entry name" value="S24_LexA-like"/>
    <property type="match status" value="1"/>
</dbReference>
<accession>A0A9X0YPF1</accession>
<organism evidence="9 11">
    <name type="scientific">Formosa algae</name>
    <dbReference type="NCBI Taxonomy" id="225843"/>
    <lineage>
        <taxon>Bacteria</taxon>
        <taxon>Pseudomonadati</taxon>
        <taxon>Bacteroidota</taxon>
        <taxon>Flavobacteriia</taxon>
        <taxon>Flavobacteriales</taxon>
        <taxon>Flavobacteriaceae</taxon>
        <taxon>Formosa</taxon>
    </lineage>
</organism>
<gene>
    <name evidence="9" type="ORF">J2Z56_003571</name>
    <name evidence="10" type="ORF">J2Z57_003628</name>
</gene>
<dbReference type="PROSITE" id="PS50943">
    <property type="entry name" value="HTH_CROC1"/>
    <property type="match status" value="1"/>
</dbReference>
<sequence>MNRIKAVLEDKGIKQTWLAEKLNKSYNMVNAYVQNRRQPSIEMLYEIAHILNVEARDLLDVNKDVYNNTGESDTVEIPLIGAVACGLPVFAEAHIEAKIPISTQLVKNAADYFLLRAAGDSMNTKGIDSGDLLLIKRQYTAETGDLVLALLDDDATVKEFVRNGSTIVLKPHSTNPKHQPIILTTDFKVQGVVAHVIKL</sequence>
<dbReference type="PRINTS" id="PR00726">
    <property type="entry name" value="LEXASERPTASE"/>
</dbReference>
<evidence type="ECO:0000256" key="7">
    <source>
        <dbReference type="RuleBase" id="RU003991"/>
    </source>
</evidence>
<keyword evidence="2" id="KW-0227">DNA damage</keyword>
<evidence type="ECO:0000256" key="1">
    <source>
        <dbReference type="ARBA" id="ARBA00007484"/>
    </source>
</evidence>
<keyword evidence="5" id="KW-0234">DNA repair</keyword>
<evidence type="ECO:0000256" key="5">
    <source>
        <dbReference type="ARBA" id="ARBA00023204"/>
    </source>
</evidence>
<keyword evidence="6" id="KW-0742">SOS response</keyword>
<dbReference type="Gene3D" id="2.10.109.10">
    <property type="entry name" value="Umud Fragment, subunit A"/>
    <property type="match status" value="1"/>
</dbReference>
<dbReference type="GO" id="GO:0006281">
    <property type="term" value="P:DNA repair"/>
    <property type="evidence" value="ECO:0007669"/>
    <property type="project" value="UniProtKB-KW"/>
</dbReference>
<dbReference type="CDD" id="cd00093">
    <property type="entry name" value="HTH_XRE"/>
    <property type="match status" value="1"/>
</dbReference>
<evidence type="ECO:0000313" key="10">
    <source>
        <dbReference type="EMBL" id="MDQ0337166.1"/>
    </source>
</evidence>
<dbReference type="Proteomes" id="UP001231587">
    <property type="component" value="Unassembled WGS sequence"/>
</dbReference>
<evidence type="ECO:0000256" key="4">
    <source>
        <dbReference type="ARBA" id="ARBA00022813"/>
    </source>
</evidence>
<dbReference type="InterPro" id="IPR050077">
    <property type="entry name" value="LexA_repressor"/>
</dbReference>
<dbReference type="GO" id="GO:0009432">
    <property type="term" value="P:SOS response"/>
    <property type="evidence" value="ECO:0007669"/>
    <property type="project" value="UniProtKB-KW"/>
</dbReference>
<reference evidence="9" key="1">
    <citation type="submission" date="2021-03" db="EMBL/GenBank/DDBJ databases">
        <title>Genomic Encyclopedia of Type Strains, Phase IV (KMG-IV): sequencing the most valuable type-strain genomes for metagenomic binning, comparative biology and taxonomic classification.</title>
        <authorList>
            <person name="Goeker M."/>
        </authorList>
    </citation>
    <scope>NUCLEOTIDE SEQUENCE</scope>
    <source>
        <strain evidence="9">DSM 15523</strain>
        <strain evidence="10 12">DSM 16476</strain>
    </source>
</reference>
<name>A0A9X0YPF1_9FLAO</name>
<dbReference type="InterPro" id="IPR039418">
    <property type="entry name" value="LexA-like"/>
</dbReference>
<dbReference type="GO" id="GO:0006355">
    <property type="term" value="P:regulation of DNA-templated transcription"/>
    <property type="evidence" value="ECO:0007669"/>
    <property type="project" value="InterPro"/>
</dbReference>
<dbReference type="SUPFAM" id="SSF47413">
    <property type="entry name" value="lambda repressor-like DNA-binding domains"/>
    <property type="match status" value="1"/>
</dbReference>
<evidence type="ECO:0000313" key="12">
    <source>
        <dbReference type="Proteomes" id="UP001231587"/>
    </source>
</evidence>
<feature type="domain" description="HTH cro/C1-type" evidence="8">
    <location>
        <begin position="4"/>
        <end position="58"/>
    </location>
</feature>
<dbReference type="AlphaFoldDB" id="A0A9X0YPF1"/>
<dbReference type="PANTHER" id="PTHR33516">
    <property type="entry name" value="LEXA REPRESSOR"/>
    <property type="match status" value="1"/>
</dbReference>
<dbReference type="InterPro" id="IPR001387">
    <property type="entry name" value="Cro/C1-type_HTH"/>
</dbReference>
<evidence type="ECO:0000256" key="6">
    <source>
        <dbReference type="ARBA" id="ARBA00023236"/>
    </source>
</evidence>
<dbReference type="InterPro" id="IPR010982">
    <property type="entry name" value="Lambda_DNA-bd_dom_sf"/>
</dbReference>
<keyword evidence="4 7" id="KW-0068">Autocatalytic cleavage</keyword>
<dbReference type="InterPro" id="IPR006197">
    <property type="entry name" value="Peptidase_S24_LexA"/>
</dbReference>
<evidence type="ECO:0000313" key="11">
    <source>
        <dbReference type="Proteomes" id="UP001138672"/>
    </source>
</evidence>
<dbReference type="InterPro" id="IPR015927">
    <property type="entry name" value="Peptidase_S24_S26A/B/C"/>
</dbReference>
<keyword evidence="12" id="KW-1185">Reference proteome</keyword>
<evidence type="ECO:0000313" key="9">
    <source>
        <dbReference type="EMBL" id="MBP1841633.1"/>
    </source>
</evidence>
<dbReference type="Pfam" id="PF01381">
    <property type="entry name" value="HTH_3"/>
    <property type="match status" value="1"/>
</dbReference>
<proteinExistence type="inferred from homology"/>
<evidence type="ECO:0000259" key="8">
    <source>
        <dbReference type="PROSITE" id="PS50943"/>
    </source>
</evidence>
<dbReference type="EC" id="3.4.21.88" evidence="9"/>
<dbReference type="PANTHER" id="PTHR33516:SF2">
    <property type="entry name" value="LEXA REPRESSOR-RELATED"/>
    <property type="match status" value="1"/>
</dbReference>
<dbReference type="GO" id="GO:0004252">
    <property type="term" value="F:serine-type endopeptidase activity"/>
    <property type="evidence" value="ECO:0007669"/>
    <property type="project" value="UniProtKB-EC"/>
</dbReference>
<dbReference type="OrthoDB" id="9787787at2"/>
<evidence type="ECO:0000256" key="2">
    <source>
        <dbReference type="ARBA" id="ARBA00022763"/>
    </source>
</evidence>
<dbReference type="Gene3D" id="1.10.260.40">
    <property type="entry name" value="lambda repressor-like DNA-binding domains"/>
    <property type="match status" value="1"/>
</dbReference>
<dbReference type="Proteomes" id="UP001138672">
    <property type="component" value="Unassembled WGS sequence"/>
</dbReference>
<dbReference type="EMBL" id="JAUSUU010000014">
    <property type="protein sequence ID" value="MDQ0337166.1"/>
    <property type="molecule type" value="Genomic_DNA"/>
</dbReference>
<dbReference type="InterPro" id="IPR036286">
    <property type="entry name" value="LexA/Signal_pep-like_sf"/>
</dbReference>
<comment type="similarity">
    <text evidence="1 7">Belongs to the peptidase S24 family.</text>
</comment>
<dbReference type="Pfam" id="PF00717">
    <property type="entry name" value="Peptidase_S24"/>
    <property type="match status" value="1"/>
</dbReference>
<comment type="caution">
    <text evidence="9">The sequence shown here is derived from an EMBL/GenBank/DDBJ whole genome shotgun (WGS) entry which is preliminary data.</text>
</comment>
<dbReference type="GO" id="GO:0003677">
    <property type="term" value="F:DNA binding"/>
    <property type="evidence" value="ECO:0007669"/>
    <property type="project" value="InterPro"/>
</dbReference>